<dbReference type="RefSeq" id="WP_108916203.1">
    <property type="nucleotide sequence ID" value="NZ_BGJY01000005.1"/>
</dbReference>
<dbReference type="GO" id="GO:0016020">
    <property type="term" value="C:membrane"/>
    <property type="evidence" value="ECO:0007669"/>
    <property type="project" value="TreeGrafter"/>
</dbReference>
<dbReference type="InterPro" id="IPR055518">
    <property type="entry name" value="DUF7092"/>
</dbReference>
<dbReference type="EMBL" id="PUIV01000005">
    <property type="protein sequence ID" value="PWB94831.1"/>
    <property type="molecule type" value="Genomic_DNA"/>
</dbReference>
<comment type="caution">
    <text evidence="10">The sequence shown here is derived from an EMBL/GenBank/DDBJ whole genome shotgun (WGS) entry which is preliminary data.</text>
</comment>
<keyword evidence="7" id="KW-0472">Membrane</keyword>
<dbReference type="GO" id="GO:0046872">
    <property type="term" value="F:metal ion binding"/>
    <property type="evidence" value="ECO:0007669"/>
    <property type="project" value="UniProtKB-KW"/>
</dbReference>
<keyword evidence="3 6" id="KW-0378">Hydrolase</keyword>
<dbReference type="AlphaFoldDB" id="A0A2U1ST81"/>
<comment type="similarity">
    <text evidence="6">Belongs to the peptidase M48 family.</text>
</comment>
<dbReference type="PANTHER" id="PTHR22726:SF1">
    <property type="entry name" value="METALLOENDOPEPTIDASE OMA1, MITOCHONDRIAL"/>
    <property type="match status" value="1"/>
</dbReference>
<evidence type="ECO:0000256" key="3">
    <source>
        <dbReference type="ARBA" id="ARBA00022801"/>
    </source>
</evidence>
<dbReference type="Proteomes" id="UP000245137">
    <property type="component" value="Unassembled WGS sequence"/>
</dbReference>
<keyword evidence="7" id="KW-0812">Transmembrane</keyword>
<evidence type="ECO:0000256" key="4">
    <source>
        <dbReference type="ARBA" id="ARBA00022833"/>
    </source>
</evidence>
<dbReference type="Pfam" id="PF01435">
    <property type="entry name" value="Peptidase_M48"/>
    <property type="match status" value="1"/>
</dbReference>
<organism evidence="10 11">
    <name type="scientific">Methylosinus sporium</name>
    <dbReference type="NCBI Taxonomy" id="428"/>
    <lineage>
        <taxon>Bacteria</taxon>
        <taxon>Pseudomonadati</taxon>
        <taxon>Pseudomonadota</taxon>
        <taxon>Alphaproteobacteria</taxon>
        <taxon>Hyphomicrobiales</taxon>
        <taxon>Methylocystaceae</taxon>
        <taxon>Methylosinus</taxon>
    </lineage>
</organism>
<keyword evidence="1 6" id="KW-0645">Protease</keyword>
<evidence type="ECO:0000313" key="10">
    <source>
        <dbReference type="EMBL" id="PWB94831.1"/>
    </source>
</evidence>
<keyword evidence="7" id="KW-1133">Transmembrane helix</keyword>
<keyword evidence="2" id="KW-0479">Metal-binding</keyword>
<dbReference type="GO" id="GO:0004222">
    <property type="term" value="F:metalloendopeptidase activity"/>
    <property type="evidence" value="ECO:0007669"/>
    <property type="project" value="InterPro"/>
</dbReference>
<keyword evidence="4 6" id="KW-0862">Zinc</keyword>
<dbReference type="Pfam" id="PF23368">
    <property type="entry name" value="DUF7092"/>
    <property type="match status" value="1"/>
</dbReference>
<sequence>MSAEPQPGALNDDAVIFFDGWSSRKRRVELRFGAMLEIVQNGATLASWPYDDIRRIEAPGFALRRETAAAGELARLELHDPRLHNEIIARCGFLGGRVRPGANRALLYWSLAATASVVGLVWFGIPFAADRIAPLVPPAFERRLGEAAEAQLRAIFSAEPCHAENGAGALAQLSARLQSRAALEQPARIEILRSSVPNALALPGGKIYVFSGLLTRAETPDEVAGVVAHEIGHLRHRDAMRKLIATGGTSYLIGLLFGDVTGAGALVFASKALIGAAYSREAEAQADAFAAELMARLGRPAKPLGDLLTRVAGKENGAFGLLHDHPLTADRLAALAAADKSERGPPLLDDENWAALKTICEKVDVKPEAAR</sequence>
<keyword evidence="11" id="KW-1185">Reference proteome</keyword>
<protein>
    <submittedName>
        <fullName evidence="10">Metalloendopeptidase</fullName>
    </submittedName>
</protein>
<evidence type="ECO:0000256" key="2">
    <source>
        <dbReference type="ARBA" id="ARBA00022723"/>
    </source>
</evidence>
<gene>
    <name evidence="10" type="ORF">C5689_05105</name>
</gene>
<dbReference type="InterPro" id="IPR051156">
    <property type="entry name" value="Mito/Outer_Membr_Metalloprot"/>
</dbReference>
<keyword evidence="5 6" id="KW-0482">Metalloprotease</keyword>
<dbReference type="InterPro" id="IPR001915">
    <property type="entry name" value="Peptidase_M48"/>
</dbReference>
<evidence type="ECO:0000259" key="8">
    <source>
        <dbReference type="Pfam" id="PF01435"/>
    </source>
</evidence>
<evidence type="ECO:0000259" key="9">
    <source>
        <dbReference type="Pfam" id="PF23368"/>
    </source>
</evidence>
<evidence type="ECO:0000256" key="7">
    <source>
        <dbReference type="SAM" id="Phobius"/>
    </source>
</evidence>
<comment type="cofactor">
    <cofactor evidence="6">
        <name>Zn(2+)</name>
        <dbReference type="ChEBI" id="CHEBI:29105"/>
    </cofactor>
    <text evidence="6">Binds 1 zinc ion per subunit.</text>
</comment>
<name>A0A2U1ST81_METSR</name>
<dbReference type="Gene3D" id="3.30.2010.10">
    <property type="entry name" value="Metalloproteases ('zincins'), catalytic domain"/>
    <property type="match status" value="1"/>
</dbReference>
<evidence type="ECO:0000256" key="1">
    <source>
        <dbReference type="ARBA" id="ARBA00022670"/>
    </source>
</evidence>
<dbReference type="GO" id="GO:0051603">
    <property type="term" value="P:proteolysis involved in protein catabolic process"/>
    <property type="evidence" value="ECO:0007669"/>
    <property type="project" value="TreeGrafter"/>
</dbReference>
<feature type="domain" description="DUF7092" evidence="9">
    <location>
        <begin position="17"/>
        <end position="82"/>
    </location>
</feature>
<evidence type="ECO:0000256" key="6">
    <source>
        <dbReference type="RuleBase" id="RU003983"/>
    </source>
</evidence>
<feature type="domain" description="Peptidase M48" evidence="8">
    <location>
        <begin position="175"/>
        <end position="337"/>
    </location>
</feature>
<evidence type="ECO:0000313" key="11">
    <source>
        <dbReference type="Proteomes" id="UP000245137"/>
    </source>
</evidence>
<accession>A0A2U1ST81</accession>
<proteinExistence type="inferred from homology"/>
<reference evidence="10 11" key="1">
    <citation type="journal article" date="2018" name="Appl. Microbiol. Biotechnol.">
        <title>Co-cultivation of the strictly anaerobic methanogen Methanosarcina barkeri with aerobic methanotrophs in an oxygen-limited membrane bioreactor.</title>
        <authorList>
            <person name="In 't Zandt M.H."/>
            <person name="van den Bosch T.J.M."/>
            <person name="Rijkers R."/>
            <person name="van Kessel M.A.H.J."/>
            <person name="Jetten M.S.M."/>
            <person name="Welte C.U."/>
        </authorList>
    </citation>
    <scope>NUCLEOTIDE SEQUENCE [LARGE SCALE GENOMIC DNA]</scope>
    <source>
        <strain evidence="10 11">DSM 17706</strain>
    </source>
</reference>
<evidence type="ECO:0000256" key="5">
    <source>
        <dbReference type="ARBA" id="ARBA00023049"/>
    </source>
</evidence>
<dbReference type="OrthoDB" id="9810445at2"/>
<dbReference type="PANTHER" id="PTHR22726">
    <property type="entry name" value="METALLOENDOPEPTIDASE OMA1"/>
    <property type="match status" value="1"/>
</dbReference>
<dbReference type="CDD" id="cd07332">
    <property type="entry name" value="M48C_Oma1_like"/>
    <property type="match status" value="1"/>
</dbReference>
<feature type="transmembrane region" description="Helical" evidence="7">
    <location>
        <begin position="106"/>
        <end position="125"/>
    </location>
</feature>